<protein>
    <submittedName>
        <fullName evidence="2">Uncharacterized protein</fullName>
    </submittedName>
</protein>
<evidence type="ECO:0000256" key="1">
    <source>
        <dbReference type="SAM" id="Phobius"/>
    </source>
</evidence>
<feature type="transmembrane region" description="Helical" evidence="1">
    <location>
        <begin position="6"/>
        <end position="27"/>
    </location>
</feature>
<sequence>MLKDVLIDFGIPTILIVGCFTLLILGIDGEVKTILIMAGGWCFHSGYKYKKGVK</sequence>
<reference evidence="2" key="1">
    <citation type="journal article" date="2014" name="Front. Microbiol.">
        <title>High frequency of phylogenetically diverse reductive dehalogenase-homologous genes in deep subseafloor sedimentary metagenomes.</title>
        <authorList>
            <person name="Kawai M."/>
            <person name="Futagami T."/>
            <person name="Toyoda A."/>
            <person name="Takaki Y."/>
            <person name="Nishi S."/>
            <person name="Hori S."/>
            <person name="Arai W."/>
            <person name="Tsubouchi T."/>
            <person name="Morono Y."/>
            <person name="Uchiyama I."/>
            <person name="Ito T."/>
            <person name="Fujiyama A."/>
            <person name="Inagaki F."/>
            <person name="Takami H."/>
        </authorList>
    </citation>
    <scope>NUCLEOTIDE SEQUENCE</scope>
    <source>
        <strain evidence="2">Expedition CK06-06</strain>
    </source>
</reference>
<keyword evidence="1" id="KW-1133">Transmembrane helix</keyword>
<keyword evidence="1" id="KW-0472">Membrane</keyword>
<gene>
    <name evidence="2" type="ORF">S12H4_54377</name>
</gene>
<dbReference type="PROSITE" id="PS51257">
    <property type="entry name" value="PROKAR_LIPOPROTEIN"/>
    <property type="match status" value="1"/>
</dbReference>
<dbReference type="AlphaFoldDB" id="X1TWN3"/>
<name>X1TWN3_9ZZZZ</name>
<evidence type="ECO:0000313" key="2">
    <source>
        <dbReference type="EMBL" id="GAJ09748.1"/>
    </source>
</evidence>
<comment type="caution">
    <text evidence="2">The sequence shown here is derived from an EMBL/GenBank/DDBJ whole genome shotgun (WGS) entry which is preliminary data.</text>
</comment>
<keyword evidence="1" id="KW-0812">Transmembrane</keyword>
<organism evidence="2">
    <name type="scientific">marine sediment metagenome</name>
    <dbReference type="NCBI Taxonomy" id="412755"/>
    <lineage>
        <taxon>unclassified sequences</taxon>
        <taxon>metagenomes</taxon>
        <taxon>ecological metagenomes</taxon>
    </lineage>
</organism>
<proteinExistence type="predicted"/>
<accession>X1TWN3</accession>
<dbReference type="EMBL" id="BARW01034754">
    <property type="protein sequence ID" value="GAJ09748.1"/>
    <property type="molecule type" value="Genomic_DNA"/>
</dbReference>